<dbReference type="OrthoDB" id="792101at2"/>
<name>A1ZYV4_MICM2</name>
<dbReference type="GO" id="GO:0043565">
    <property type="term" value="F:sequence-specific DNA binding"/>
    <property type="evidence" value="ECO:0007669"/>
    <property type="project" value="InterPro"/>
</dbReference>
<sequence length="296" mass="34519">MKALYFRMPKTEIESFRVQIDQMPYFYDTLHYHPELQITLILKSTGTLFAGDGIHRFQPLDILIMGSNLPHVLRNDQDYYLPTSNKEAHSISIFLKKESLGKGFFDLPEMQPVKDLWHHASRGIRVTHQAPNELTEQLRTIEDTQGIHRLVQLLGVFESLTKIPAEDKEFLSSAAFLNPQKDSDNQRLNDVIDYVMKNYTRDIKLSEIAEVAHMTSEAFCRYFKLRTRKTFSGFLNEIRIGNACQMLVTEKYNVSEVCFACGFNNLSNFNRQFKKFTQLTPSQYLKEYCYKDKAVR</sequence>
<dbReference type="eggNOG" id="COG2207">
    <property type="taxonomic scope" value="Bacteria"/>
</dbReference>
<keyword evidence="2" id="KW-0238">DNA-binding</keyword>
<dbReference type="InterPro" id="IPR011051">
    <property type="entry name" value="RmlC_Cupin_sf"/>
</dbReference>
<evidence type="ECO:0000256" key="1">
    <source>
        <dbReference type="ARBA" id="ARBA00023015"/>
    </source>
</evidence>
<keyword evidence="6" id="KW-1185">Reference proteome</keyword>
<organism evidence="5 6">
    <name type="scientific">Microscilla marina ATCC 23134</name>
    <dbReference type="NCBI Taxonomy" id="313606"/>
    <lineage>
        <taxon>Bacteria</taxon>
        <taxon>Pseudomonadati</taxon>
        <taxon>Bacteroidota</taxon>
        <taxon>Cytophagia</taxon>
        <taxon>Cytophagales</taxon>
        <taxon>Microscillaceae</taxon>
        <taxon>Microscilla</taxon>
    </lineage>
</organism>
<gene>
    <name evidence="5" type="ORF">M23134_06305</name>
</gene>
<dbReference type="Gene3D" id="1.10.10.60">
    <property type="entry name" value="Homeodomain-like"/>
    <property type="match status" value="2"/>
</dbReference>
<dbReference type="Pfam" id="PF12833">
    <property type="entry name" value="HTH_18"/>
    <property type="match status" value="1"/>
</dbReference>
<dbReference type="InterPro" id="IPR018060">
    <property type="entry name" value="HTH_AraC"/>
</dbReference>
<dbReference type="Gene3D" id="2.60.120.10">
    <property type="entry name" value="Jelly Rolls"/>
    <property type="match status" value="1"/>
</dbReference>
<dbReference type="AlphaFoldDB" id="A1ZYV4"/>
<dbReference type="SMART" id="SM00342">
    <property type="entry name" value="HTH_ARAC"/>
    <property type="match status" value="1"/>
</dbReference>
<accession>A1ZYV4</accession>
<protein>
    <submittedName>
        <fullName evidence="5">Transcriptional regulator, putative</fullName>
    </submittedName>
</protein>
<reference evidence="5 6" key="1">
    <citation type="submission" date="2007-01" db="EMBL/GenBank/DDBJ databases">
        <authorList>
            <person name="Haygood M."/>
            <person name="Podell S."/>
            <person name="Anderson C."/>
            <person name="Hopkinson B."/>
            <person name="Roe K."/>
            <person name="Barbeau K."/>
            <person name="Gaasterland T."/>
            <person name="Ferriera S."/>
            <person name="Johnson J."/>
            <person name="Kravitz S."/>
            <person name="Beeson K."/>
            <person name="Sutton G."/>
            <person name="Rogers Y.-H."/>
            <person name="Friedman R."/>
            <person name="Frazier M."/>
            <person name="Venter J.C."/>
        </authorList>
    </citation>
    <scope>NUCLEOTIDE SEQUENCE [LARGE SCALE GENOMIC DNA]</scope>
    <source>
        <strain evidence="5 6">ATCC 23134</strain>
    </source>
</reference>
<dbReference type="GO" id="GO:0003700">
    <property type="term" value="F:DNA-binding transcription factor activity"/>
    <property type="evidence" value="ECO:0007669"/>
    <property type="project" value="InterPro"/>
</dbReference>
<evidence type="ECO:0000259" key="4">
    <source>
        <dbReference type="PROSITE" id="PS01124"/>
    </source>
</evidence>
<dbReference type="PROSITE" id="PS00041">
    <property type="entry name" value="HTH_ARAC_FAMILY_1"/>
    <property type="match status" value="1"/>
</dbReference>
<dbReference type="PANTHER" id="PTHR43280">
    <property type="entry name" value="ARAC-FAMILY TRANSCRIPTIONAL REGULATOR"/>
    <property type="match status" value="1"/>
</dbReference>
<dbReference type="InterPro" id="IPR018062">
    <property type="entry name" value="HTH_AraC-typ_CS"/>
</dbReference>
<dbReference type="SUPFAM" id="SSF51182">
    <property type="entry name" value="RmlC-like cupins"/>
    <property type="match status" value="1"/>
</dbReference>
<dbReference type="EMBL" id="AAWS01000069">
    <property type="protein sequence ID" value="EAY24451.1"/>
    <property type="molecule type" value="Genomic_DNA"/>
</dbReference>
<dbReference type="PROSITE" id="PS01124">
    <property type="entry name" value="HTH_ARAC_FAMILY_2"/>
    <property type="match status" value="1"/>
</dbReference>
<dbReference type="SUPFAM" id="SSF46689">
    <property type="entry name" value="Homeodomain-like"/>
    <property type="match status" value="2"/>
</dbReference>
<keyword evidence="3" id="KW-0804">Transcription</keyword>
<evidence type="ECO:0000256" key="3">
    <source>
        <dbReference type="ARBA" id="ARBA00023163"/>
    </source>
</evidence>
<dbReference type="InterPro" id="IPR009057">
    <property type="entry name" value="Homeodomain-like_sf"/>
</dbReference>
<dbReference type="Proteomes" id="UP000004095">
    <property type="component" value="Unassembled WGS sequence"/>
</dbReference>
<dbReference type="RefSeq" id="WP_002704811.1">
    <property type="nucleotide sequence ID" value="NZ_AAWS01000069.1"/>
</dbReference>
<feature type="domain" description="HTH araC/xylS-type" evidence="4">
    <location>
        <begin position="189"/>
        <end position="287"/>
    </location>
</feature>
<evidence type="ECO:0000313" key="6">
    <source>
        <dbReference type="Proteomes" id="UP000004095"/>
    </source>
</evidence>
<proteinExistence type="predicted"/>
<keyword evidence="1" id="KW-0805">Transcription regulation</keyword>
<comment type="caution">
    <text evidence="5">The sequence shown here is derived from an EMBL/GenBank/DDBJ whole genome shotgun (WGS) entry which is preliminary data.</text>
</comment>
<evidence type="ECO:0000313" key="5">
    <source>
        <dbReference type="EMBL" id="EAY24451.1"/>
    </source>
</evidence>
<dbReference type="PANTHER" id="PTHR43280:SF27">
    <property type="entry name" value="TRANSCRIPTIONAL REGULATOR MTLR"/>
    <property type="match status" value="1"/>
</dbReference>
<evidence type="ECO:0000256" key="2">
    <source>
        <dbReference type="ARBA" id="ARBA00023125"/>
    </source>
</evidence>
<dbReference type="InterPro" id="IPR014710">
    <property type="entry name" value="RmlC-like_jellyroll"/>
</dbReference>